<evidence type="ECO:0000256" key="1">
    <source>
        <dbReference type="ARBA" id="ARBA00004123"/>
    </source>
</evidence>
<evidence type="ECO:0000256" key="20">
    <source>
        <dbReference type="ARBA" id="ARBA00047698"/>
    </source>
</evidence>
<dbReference type="GO" id="GO:0005829">
    <property type="term" value="C:cytosol"/>
    <property type="evidence" value="ECO:0007669"/>
    <property type="project" value="UniProtKB-SubCell"/>
</dbReference>
<name>A0A485PMZ2_LYNPA</name>
<accession>A0A485PMZ2</accession>
<evidence type="ECO:0000256" key="3">
    <source>
        <dbReference type="ARBA" id="ARBA00004514"/>
    </source>
</evidence>
<keyword evidence="9" id="KW-0808">Transferase</keyword>
<dbReference type="GO" id="GO:0006417">
    <property type="term" value="P:regulation of translation"/>
    <property type="evidence" value="ECO:0007669"/>
    <property type="project" value="UniProtKB-KW"/>
</dbReference>
<dbReference type="GO" id="GO:0016740">
    <property type="term" value="F:transferase activity"/>
    <property type="evidence" value="ECO:0007669"/>
    <property type="project" value="UniProtKB-KW"/>
</dbReference>
<evidence type="ECO:0000256" key="4">
    <source>
        <dbReference type="ARBA" id="ARBA00004869"/>
    </source>
</evidence>
<keyword evidence="8" id="KW-0963">Cytoplasm</keyword>
<keyword evidence="13" id="KW-0560">Oxidoreductase</keyword>
<keyword evidence="10" id="KW-0053">Apoptosis</keyword>
<comment type="pathway">
    <text evidence="4">Carbohydrate degradation; glycolysis; pyruvate from D-glyceraldehyde 3-phosphate: step 1/5.</text>
</comment>
<keyword evidence="12" id="KW-0810">Translation regulation</keyword>
<evidence type="ECO:0000256" key="12">
    <source>
        <dbReference type="ARBA" id="ARBA00022845"/>
    </source>
</evidence>
<comment type="subunit">
    <text evidence="19">Homotetramer. Interacts with TPPP; the interaction is direct. Interacts (when S-nitrosylated) with SIAH1; leading to nuclear translocation. Interacts with RILPL1/GOSPEL, leading to prevent the interaction between GAPDH and SIAH1 and prevent nuclear translocation. Interacts with CHP1; the interaction increases the binding of CHP1 with microtubules. Associates with microtubules. Interacts with EIF1AD, USP25, PRKCI and WARS1. Interacts with phosphorylated RPL13A; inhibited by oxidatively-modified low-densitity lipoprotein (LDL(ox)). Component of the GAIT complex. Interacts with FKBP6; leading to inhibit GAPDH catalytic activity. Interacts with TRAF2, promoting TRAF2 ubiquitination. Interacts with TRAF3, promoting TRAF3 ubiquitination.</text>
</comment>
<evidence type="ECO:0000256" key="15">
    <source>
        <dbReference type="ARBA" id="ARBA00023152"/>
    </source>
</evidence>
<organism evidence="23 24">
    <name type="scientific">Lynx pardinus</name>
    <name type="common">Iberian lynx</name>
    <name type="synonym">Felis pardina</name>
    <dbReference type="NCBI Taxonomy" id="191816"/>
    <lineage>
        <taxon>Eukaryota</taxon>
        <taxon>Metazoa</taxon>
        <taxon>Chordata</taxon>
        <taxon>Craniata</taxon>
        <taxon>Vertebrata</taxon>
        <taxon>Euteleostomi</taxon>
        <taxon>Mammalia</taxon>
        <taxon>Eutheria</taxon>
        <taxon>Laurasiatheria</taxon>
        <taxon>Carnivora</taxon>
        <taxon>Feliformia</taxon>
        <taxon>Felidae</taxon>
        <taxon>Felinae</taxon>
        <taxon>Lynx</taxon>
    </lineage>
</organism>
<dbReference type="GO" id="GO:0005856">
    <property type="term" value="C:cytoskeleton"/>
    <property type="evidence" value="ECO:0007669"/>
    <property type="project" value="UniProtKB-SubCell"/>
</dbReference>
<dbReference type="Pfam" id="PF02800">
    <property type="entry name" value="Gp_dh_C"/>
    <property type="match status" value="1"/>
</dbReference>
<evidence type="ECO:0000256" key="7">
    <source>
        <dbReference type="ARBA" id="ARBA00021022"/>
    </source>
</evidence>
<evidence type="ECO:0000256" key="2">
    <source>
        <dbReference type="ARBA" id="ARBA00004245"/>
    </source>
</evidence>
<dbReference type="GO" id="GO:0004365">
    <property type="term" value="F:glyceraldehyde-3-phosphate dehydrogenase (NAD+) (phosphorylating) activity"/>
    <property type="evidence" value="ECO:0007669"/>
    <property type="project" value="UniProtKB-EC"/>
</dbReference>
<dbReference type="EMBL" id="CAAGRJ010036725">
    <property type="protein sequence ID" value="VFV45056.1"/>
    <property type="molecule type" value="Genomic_DNA"/>
</dbReference>
<dbReference type="SUPFAM" id="SSF55347">
    <property type="entry name" value="Glyceraldehyde-3-phosphate dehydrogenase-like, C-terminal domain"/>
    <property type="match status" value="1"/>
</dbReference>
<evidence type="ECO:0000256" key="21">
    <source>
        <dbReference type="ARBA" id="ARBA00048005"/>
    </source>
</evidence>
<evidence type="ECO:0000256" key="17">
    <source>
        <dbReference type="ARBA" id="ARBA00023242"/>
    </source>
</evidence>
<evidence type="ECO:0000259" key="22">
    <source>
        <dbReference type="Pfam" id="PF02800"/>
    </source>
</evidence>
<dbReference type="PANTHER" id="PTHR10836:SF111">
    <property type="entry name" value="GLYCERALDEHYDE-3-PHOSPHATE DEHYDROGENASE"/>
    <property type="match status" value="1"/>
</dbReference>
<evidence type="ECO:0000256" key="6">
    <source>
        <dbReference type="ARBA" id="ARBA00013119"/>
    </source>
</evidence>
<dbReference type="GO" id="GO:0006096">
    <property type="term" value="P:glycolytic process"/>
    <property type="evidence" value="ECO:0007669"/>
    <property type="project" value="UniProtKB-KW"/>
</dbReference>
<dbReference type="InterPro" id="IPR020829">
    <property type="entry name" value="GlycerAld_3-P_DH_cat"/>
</dbReference>
<proteinExistence type="inferred from homology"/>
<evidence type="ECO:0000256" key="9">
    <source>
        <dbReference type="ARBA" id="ARBA00022679"/>
    </source>
</evidence>
<evidence type="ECO:0000256" key="14">
    <source>
        <dbReference type="ARBA" id="ARBA00023027"/>
    </source>
</evidence>
<dbReference type="InterPro" id="IPR020831">
    <property type="entry name" value="GlycerAld/Erythrose_P_DH"/>
</dbReference>
<evidence type="ECO:0000256" key="19">
    <source>
        <dbReference type="ARBA" id="ARBA00046997"/>
    </source>
</evidence>
<keyword evidence="14" id="KW-0520">NAD</keyword>
<evidence type="ECO:0000256" key="16">
    <source>
        <dbReference type="ARBA" id="ARBA00023212"/>
    </source>
</evidence>
<gene>
    <name evidence="23" type="ORF">LYPA_23C014959</name>
</gene>
<keyword evidence="24" id="KW-1185">Reference proteome</keyword>
<comment type="similarity">
    <text evidence="5">Belongs to the glyceraldehyde-3-phosphate dehydrogenase family.</text>
</comment>
<evidence type="ECO:0000256" key="8">
    <source>
        <dbReference type="ARBA" id="ARBA00022490"/>
    </source>
</evidence>
<comment type="subcellular location">
    <subcellularLocation>
        <location evidence="2">Cytoplasm</location>
        <location evidence="2">Cytoskeleton</location>
    </subcellularLocation>
    <subcellularLocation>
        <location evidence="3">Cytoplasm</location>
        <location evidence="3">Cytosol</location>
    </subcellularLocation>
    <subcellularLocation>
        <location evidence="1">Nucleus</location>
    </subcellularLocation>
</comment>
<dbReference type="AlphaFoldDB" id="A0A485PMZ2"/>
<evidence type="ECO:0000256" key="11">
    <source>
        <dbReference type="ARBA" id="ARBA00022799"/>
    </source>
</evidence>
<comment type="catalytic activity">
    <reaction evidence="20">
        <text>D-glyceraldehyde 3-phosphate + phosphate + NAD(+) = (2R)-3-phospho-glyceroyl phosphate + NADH + H(+)</text>
        <dbReference type="Rhea" id="RHEA:10300"/>
        <dbReference type="ChEBI" id="CHEBI:15378"/>
        <dbReference type="ChEBI" id="CHEBI:43474"/>
        <dbReference type="ChEBI" id="CHEBI:57540"/>
        <dbReference type="ChEBI" id="CHEBI:57604"/>
        <dbReference type="ChEBI" id="CHEBI:57945"/>
        <dbReference type="ChEBI" id="CHEBI:59776"/>
        <dbReference type="EC" id="1.2.1.12"/>
    </reaction>
</comment>
<dbReference type="Proteomes" id="UP000386466">
    <property type="component" value="Unassembled WGS sequence"/>
</dbReference>
<dbReference type="GO" id="GO:0005634">
    <property type="term" value="C:nucleus"/>
    <property type="evidence" value="ECO:0007669"/>
    <property type="project" value="UniProtKB-SubCell"/>
</dbReference>
<dbReference type="EC" id="1.2.1.12" evidence="6"/>
<keyword evidence="11" id="KW-0702">S-nitrosylation</keyword>
<evidence type="ECO:0000313" key="23">
    <source>
        <dbReference type="EMBL" id="VFV45056.1"/>
    </source>
</evidence>
<evidence type="ECO:0000256" key="13">
    <source>
        <dbReference type="ARBA" id="ARBA00023002"/>
    </source>
</evidence>
<feature type="domain" description="Glyceraldehyde 3-phosphate dehydrogenase catalytic" evidence="22">
    <location>
        <begin position="1"/>
        <end position="98"/>
    </location>
</feature>
<sequence length="103" mass="11241">MTTVHAITVIQKSMDRPSKKRWHVAQEAALNTLPASTGTTKAVGKVTSELNGKLIGIAFGVPILNVSVMHLTCFLEKAAKYDNIKKVVKQASEDHTQGHPRLH</sequence>
<evidence type="ECO:0000313" key="24">
    <source>
        <dbReference type="Proteomes" id="UP000386466"/>
    </source>
</evidence>
<keyword evidence="16" id="KW-0206">Cytoskeleton</keyword>
<keyword evidence="15" id="KW-0324">Glycolysis</keyword>
<evidence type="ECO:0000256" key="5">
    <source>
        <dbReference type="ARBA" id="ARBA00007406"/>
    </source>
</evidence>
<evidence type="ECO:0000256" key="18">
    <source>
        <dbReference type="ARBA" id="ARBA00031890"/>
    </source>
</evidence>
<reference evidence="23 24" key="1">
    <citation type="submission" date="2019-01" db="EMBL/GenBank/DDBJ databases">
        <authorList>
            <person name="Alioto T."/>
            <person name="Alioto T."/>
        </authorList>
    </citation>
    <scope>NUCLEOTIDE SEQUENCE [LARGE SCALE GENOMIC DNA]</scope>
</reference>
<comment type="catalytic activity">
    <reaction evidence="21">
        <text>S-nitroso-L-cysteinyl-[GAPDH] + L-cysteinyl-[protein] = L-cysteinyl-[GAPDH] + S-nitroso-L-cysteinyl-[protein]</text>
        <dbReference type="Rhea" id="RHEA:66684"/>
        <dbReference type="Rhea" id="RHEA-COMP:10131"/>
        <dbReference type="Rhea" id="RHEA-COMP:17089"/>
        <dbReference type="Rhea" id="RHEA-COMP:17090"/>
        <dbReference type="Rhea" id="RHEA-COMP:17091"/>
        <dbReference type="ChEBI" id="CHEBI:29950"/>
        <dbReference type="ChEBI" id="CHEBI:149494"/>
    </reaction>
    <physiologicalReaction direction="left-to-right" evidence="21">
        <dbReference type="Rhea" id="RHEA:66685"/>
    </physiologicalReaction>
</comment>
<dbReference type="PANTHER" id="PTHR10836">
    <property type="entry name" value="GLYCERALDEHYDE 3-PHOSPHATE DEHYDROGENASE"/>
    <property type="match status" value="1"/>
</dbReference>
<keyword evidence="17" id="KW-0539">Nucleus</keyword>
<evidence type="ECO:0000256" key="10">
    <source>
        <dbReference type="ARBA" id="ARBA00022703"/>
    </source>
</evidence>
<dbReference type="Gene3D" id="3.30.360.10">
    <property type="entry name" value="Dihydrodipicolinate Reductase, domain 2"/>
    <property type="match status" value="1"/>
</dbReference>
<protein>
    <recommendedName>
        <fullName evidence="7">Glyceraldehyde-3-phosphate dehydrogenase</fullName>
        <ecNumber evidence="6">1.2.1.12</ecNumber>
    </recommendedName>
    <alternativeName>
        <fullName evidence="18">Peptidyl-cysteine S-nitrosylase GAPDH</fullName>
    </alternativeName>
</protein>
<dbReference type="GO" id="GO:0006915">
    <property type="term" value="P:apoptotic process"/>
    <property type="evidence" value="ECO:0007669"/>
    <property type="project" value="UniProtKB-KW"/>
</dbReference>